<dbReference type="GO" id="GO:0034599">
    <property type="term" value="P:cellular response to oxidative stress"/>
    <property type="evidence" value="ECO:0007669"/>
    <property type="project" value="TreeGrafter"/>
</dbReference>
<dbReference type="InterPro" id="IPR000889">
    <property type="entry name" value="Glutathione_peroxidase"/>
</dbReference>
<dbReference type="GO" id="GO:0004601">
    <property type="term" value="F:peroxidase activity"/>
    <property type="evidence" value="ECO:0007669"/>
    <property type="project" value="UniProtKB-KW"/>
</dbReference>
<sequence length="165" mass="19483">MENNIYGFKALEFSGKERSLEDFAGKVVLIVNTASGCYFRRQFKTLERLYQQYKDQGFEILAFPSNDFRNQEPRTGLNLETYCKIKERVTFPVFKRIHVKGDYIHPLYQFLSNKDLNGVLQSKPLWNFHKYLIDRNGKVVDFYHTVTSPMSARVQRKIQELLSVK</sequence>
<dbReference type="InterPro" id="IPR013766">
    <property type="entry name" value="Thioredoxin_domain"/>
</dbReference>
<accession>A0A1T5BZW1</accession>
<evidence type="ECO:0000313" key="8">
    <source>
        <dbReference type="Proteomes" id="UP000190150"/>
    </source>
</evidence>
<dbReference type="PIRSF" id="PIRSF000303">
    <property type="entry name" value="Glutathion_perox"/>
    <property type="match status" value="1"/>
</dbReference>
<keyword evidence="8" id="KW-1185">Reference proteome</keyword>
<feature type="active site" evidence="4">
    <location>
        <position position="37"/>
    </location>
</feature>
<dbReference type="RefSeq" id="WP_079641718.1">
    <property type="nucleotide sequence ID" value="NZ_FUZF01000003.1"/>
</dbReference>
<evidence type="ECO:0000259" key="6">
    <source>
        <dbReference type="PROSITE" id="PS51352"/>
    </source>
</evidence>
<reference evidence="8" key="1">
    <citation type="submission" date="2017-02" db="EMBL/GenBank/DDBJ databases">
        <authorList>
            <person name="Varghese N."/>
            <person name="Submissions S."/>
        </authorList>
    </citation>
    <scope>NUCLEOTIDE SEQUENCE [LARGE SCALE GENOMIC DNA]</scope>
    <source>
        <strain evidence="8">DSM 24091</strain>
    </source>
</reference>
<proteinExistence type="inferred from homology"/>
<evidence type="ECO:0000256" key="1">
    <source>
        <dbReference type="ARBA" id="ARBA00006926"/>
    </source>
</evidence>
<keyword evidence="2 5" id="KW-0575">Peroxidase</keyword>
<dbReference type="SUPFAM" id="SSF52833">
    <property type="entry name" value="Thioredoxin-like"/>
    <property type="match status" value="1"/>
</dbReference>
<dbReference type="Proteomes" id="UP000190150">
    <property type="component" value="Unassembled WGS sequence"/>
</dbReference>
<dbReference type="STRING" id="1513896.SAMN05660841_00958"/>
<name>A0A1T5BZW1_9SPHI</name>
<dbReference type="PRINTS" id="PR01011">
    <property type="entry name" value="GLUTPROXDASE"/>
</dbReference>
<evidence type="ECO:0000256" key="5">
    <source>
        <dbReference type="RuleBase" id="RU000499"/>
    </source>
</evidence>
<dbReference type="PROSITE" id="PS51352">
    <property type="entry name" value="THIOREDOXIN_2"/>
    <property type="match status" value="1"/>
</dbReference>
<feature type="domain" description="Thioredoxin" evidence="6">
    <location>
        <begin position="1"/>
        <end position="163"/>
    </location>
</feature>
<dbReference type="PANTHER" id="PTHR11592">
    <property type="entry name" value="GLUTATHIONE PEROXIDASE"/>
    <property type="match status" value="1"/>
</dbReference>
<protein>
    <recommendedName>
        <fullName evidence="5">Glutathione peroxidase</fullName>
    </recommendedName>
</protein>
<comment type="similarity">
    <text evidence="1 5">Belongs to the glutathione peroxidase family.</text>
</comment>
<dbReference type="InterPro" id="IPR036249">
    <property type="entry name" value="Thioredoxin-like_sf"/>
</dbReference>
<dbReference type="Pfam" id="PF00255">
    <property type="entry name" value="GSHPx"/>
    <property type="match status" value="1"/>
</dbReference>
<evidence type="ECO:0000256" key="4">
    <source>
        <dbReference type="PIRSR" id="PIRSR000303-1"/>
    </source>
</evidence>
<evidence type="ECO:0000256" key="3">
    <source>
        <dbReference type="ARBA" id="ARBA00023002"/>
    </source>
</evidence>
<gene>
    <name evidence="7" type="ORF">SAMN05660841_00958</name>
</gene>
<keyword evidence="3 5" id="KW-0560">Oxidoreductase</keyword>
<dbReference type="EMBL" id="FUZF01000003">
    <property type="protein sequence ID" value="SKB52543.1"/>
    <property type="molecule type" value="Genomic_DNA"/>
</dbReference>
<evidence type="ECO:0000256" key="2">
    <source>
        <dbReference type="ARBA" id="ARBA00022559"/>
    </source>
</evidence>
<dbReference type="CDD" id="cd00340">
    <property type="entry name" value="GSH_Peroxidase"/>
    <property type="match status" value="1"/>
</dbReference>
<dbReference type="PROSITE" id="PS51355">
    <property type="entry name" value="GLUTATHIONE_PEROXID_3"/>
    <property type="match status" value="1"/>
</dbReference>
<dbReference type="Gene3D" id="3.40.30.10">
    <property type="entry name" value="Glutaredoxin"/>
    <property type="match status" value="1"/>
</dbReference>
<dbReference type="AlphaFoldDB" id="A0A1T5BZW1"/>
<dbReference type="PANTHER" id="PTHR11592:SF78">
    <property type="entry name" value="GLUTATHIONE PEROXIDASE"/>
    <property type="match status" value="1"/>
</dbReference>
<organism evidence="7 8">
    <name type="scientific">Sphingobacterium nematocida</name>
    <dbReference type="NCBI Taxonomy" id="1513896"/>
    <lineage>
        <taxon>Bacteria</taxon>
        <taxon>Pseudomonadati</taxon>
        <taxon>Bacteroidota</taxon>
        <taxon>Sphingobacteriia</taxon>
        <taxon>Sphingobacteriales</taxon>
        <taxon>Sphingobacteriaceae</taxon>
        <taxon>Sphingobacterium</taxon>
    </lineage>
</organism>
<dbReference type="OrthoDB" id="9789406at2"/>
<evidence type="ECO:0000313" key="7">
    <source>
        <dbReference type="EMBL" id="SKB52543.1"/>
    </source>
</evidence>